<evidence type="ECO:0000256" key="9">
    <source>
        <dbReference type="ARBA" id="ARBA00023277"/>
    </source>
</evidence>
<dbReference type="NCBIfam" id="NF009695">
    <property type="entry name" value="PRK13222.1-2"/>
    <property type="match status" value="1"/>
</dbReference>
<dbReference type="GO" id="GO:0046872">
    <property type="term" value="F:metal ion binding"/>
    <property type="evidence" value="ECO:0007669"/>
    <property type="project" value="UniProtKB-KW"/>
</dbReference>
<evidence type="ECO:0000313" key="10">
    <source>
        <dbReference type="EMBL" id="KKN16855.1"/>
    </source>
</evidence>
<reference evidence="10" key="1">
    <citation type="journal article" date="2015" name="Nature">
        <title>Complex archaea that bridge the gap between prokaryotes and eukaryotes.</title>
        <authorList>
            <person name="Spang A."/>
            <person name="Saw J.H."/>
            <person name="Jorgensen S.L."/>
            <person name="Zaremba-Niedzwiedzka K."/>
            <person name="Martijn J."/>
            <person name="Lind A.E."/>
            <person name="van Eijk R."/>
            <person name="Schleper C."/>
            <person name="Guy L."/>
            <person name="Ettema T.J."/>
        </authorList>
    </citation>
    <scope>NUCLEOTIDE SEQUENCE</scope>
</reference>
<dbReference type="NCBIfam" id="TIGR01449">
    <property type="entry name" value="PGP_bact"/>
    <property type="match status" value="1"/>
</dbReference>
<comment type="catalytic activity">
    <reaction evidence="1">
        <text>2-phosphoglycolate + H2O = glycolate + phosphate</text>
        <dbReference type="Rhea" id="RHEA:14369"/>
        <dbReference type="ChEBI" id="CHEBI:15377"/>
        <dbReference type="ChEBI" id="CHEBI:29805"/>
        <dbReference type="ChEBI" id="CHEBI:43474"/>
        <dbReference type="ChEBI" id="CHEBI:58033"/>
        <dbReference type="EC" id="3.1.3.18"/>
    </reaction>
</comment>
<dbReference type="Pfam" id="PF13419">
    <property type="entry name" value="HAD_2"/>
    <property type="match status" value="1"/>
</dbReference>
<evidence type="ECO:0000256" key="2">
    <source>
        <dbReference type="ARBA" id="ARBA00001946"/>
    </source>
</evidence>
<dbReference type="GO" id="GO:0006281">
    <property type="term" value="P:DNA repair"/>
    <property type="evidence" value="ECO:0007669"/>
    <property type="project" value="TreeGrafter"/>
</dbReference>
<dbReference type="NCBIfam" id="TIGR01509">
    <property type="entry name" value="HAD-SF-IA-v3"/>
    <property type="match status" value="1"/>
</dbReference>
<evidence type="ECO:0000256" key="5">
    <source>
        <dbReference type="ARBA" id="ARBA00013078"/>
    </source>
</evidence>
<dbReference type="InterPro" id="IPR006439">
    <property type="entry name" value="HAD-SF_hydro_IA"/>
</dbReference>
<proteinExistence type="inferred from homology"/>
<sequence length="223" mass="24609">MSLTLPKGVFIDLDGTLVDSVPDLAQAIDQMQSKLGFSPHDPDKVKHWVGNGIEKLVERAVTESMREPVNSELMSKAMPLFMMAYHQSSGKNSRVYKGVFDGLNWLKNNNIKMACITNKDTIFTLPLLTKLGLIEYFDTVICGDSLTTKKPHPAPLLHCAEQFGLSPDKTLMIGDSINDIKAAKAAAVPIVCVSYGYHQGMDIYNAKPDAVIDEFTELESLFI</sequence>
<dbReference type="InterPro" id="IPR041492">
    <property type="entry name" value="HAD_2"/>
</dbReference>
<dbReference type="CDD" id="cd16417">
    <property type="entry name" value="HAD_PGPase"/>
    <property type="match status" value="1"/>
</dbReference>
<dbReference type="PRINTS" id="PR00413">
    <property type="entry name" value="HADHALOGNASE"/>
</dbReference>
<dbReference type="InterPro" id="IPR037512">
    <property type="entry name" value="PGPase_prok"/>
</dbReference>
<comment type="caution">
    <text evidence="10">The sequence shown here is derived from an EMBL/GenBank/DDBJ whole genome shotgun (WGS) entry which is preliminary data.</text>
</comment>
<evidence type="ECO:0000256" key="1">
    <source>
        <dbReference type="ARBA" id="ARBA00000830"/>
    </source>
</evidence>
<dbReference type="SUPFAM" id="SSF56784">
    <property type="entry name" value="HAD-like"/>
    <property type="match status" value="1"/>
</dbReference>
<dbReference type="InterPro" id="IPR050155">
    <property type="entry name" value="HAD-like_hydrolase_sf"/>
</dbReference>
<evidence type="ECO:0000256" key="7">
    <source>
        <dbReference type="ARBA" id="ARBA00022801"/>
    </source>
</evidence>
<dbReference type="AlphaFoldDB" id="A0A0F9NBJ2"/>
<dbReference type="EMBL" id="LAZR01003575">
    <property type="protein sequence ID" value="KKN16855.1"/>
    <property type="molecule type" value="Genomic_DNA"/>
</dbReference>
<dbReference type="PANTHER" id="PTHR43434:SF1">
    <property type="entry name" value="PHOSPHOGLYCOLATE PHOSPHATASE"/>
    <property type="match status" value="1"/>
</dbReference>
<evidence type="ECO:0000256" key="4">
    <source>
        <dbReference type="ARBA" id="ARBA00006171"/>
    </source>
</evidence>
<keyword evidence="7" id="KW-0378">Hydrolase</keyword>
<keyword evidence="8" id="KW-0460">Magnesium</keyword>
<dbReference type="UniPathway" id="UPA00865">
    <property type="reaction ID" value="UER00834"/>
</dbReference>
<dbReference type="SFLD" id="SFLDG01135">
    <property type="entry name" value="C1.5.6:_HAD__Beta-PGM__Phospha"/>
    <property type="match status" value="1"/>
</dbReference>
<gene>
    <name evidence="10" type="ORF">LCGC14_0971720</name>
</gene>
<dbReference type="SFLD" id="SFLDS00003">
    <property type="entry name" value="Haloacid_Dehalogenase"/>
    <property type="match status" value="1"/>
</dbReference>
<dbReference type="InterPro" id="IPR036412">
    <property type="entry name" value="HAD-like_sf"/>
</dbReference>
<protein>
    <recommendedName>
        <fullName evidence="5">phosphoglycolate phosphatase</fullName>
        <ecNumber evidence="5">3.1.3.18</ecNumber>
    </recommendedName>
</protein>
<keyword evidence="6" id="KW-0479">Metal-binding</keyword>
<dbReference type="HAMAP" id="MF_00495">
    <property type="entry name" value="GPH_hydrolase_bact"/>
    <property type="match status" value="1"/>
</dbReference>
<dbReference type="Gene3D" id="3.40.50.1000">
    <property type="entry name" value="HAD superfamily/HAD-like"/>
    <property type="match status" value="1"/>
</dbReference>
<evidence type="ECO:0000256" key="8">
    <source>
        <dbReference type="ARBA" id="ARBA00022842"/>
    </source>
</evidence>
<name>A0A0F9NBJ2_9ZZZZ</name>
<dbReference type="GO" id="GO:0046295">
    <property type="term" value="P:glycolate biosynthetic process"/>
    <property type="evidence" value="ECO:0007669"/>
    <property type="project" value="UniProtKB-UniPathway"/>
</dbReference>
<dbReference type="InterPro" id="IPR023198">
    <property type="entry name" value="PGP-like_dom2"/>
</dbReference>
<dbReference type="PANTHER" id="PTHR43434">
    <property type="entry name" value="PHOSPHOGLYCOLATE PHOSPHATASE"/>
    <property type="match status" value="1"/>
</dbReference>
<dbReference type="NCBIfam" id="TIGR01549">
    <property type="entry name" value="HAD-SF-IA-v1"/>
    <property type="match status" value="1"/>
</dbReference>
<dbReference type="SFLD" id="SFLDG01129">
    <property type="entry name" value="C1.5:_HAD__Beta-PGM__Phosphata"/>
    <property type="match status" value="1"/>
</dbReference>
<dbReference type="InterPro" id="IPR023214">
    <property type="entry name" value="HAD_sf"/>
</dbReference>
<comment type="similarity">
    <text evidence="4">Belongs to the HAD-like hydrolase superfamily. CbbY/CbbZ/Gph/YieH family.</text>
</comment>
<dbReference type="EC" id="3.1.3.18" evidence="5"/>
<comment type="cofactor">
    <cofactor evidence="2">
        <name>Mg(2+)</name>
        <dbReference type="ChEBI" id="CHEBI:18420"/>
    </cofactor>
</comment>
<dbReference type="GO" id="GO:0008967">
    <property type="term" value="F:phosphoglycolate phosphatase activity"/>
    <property type="evidence" value="ECO:0007669"/>
    <property type="project" value="UniProtKB-EC"/>
</dbReference>
<evidence type="ECO:0000256" key="6">
    <source>
        <dbReference type="ARBA" id="ARBA00022723"/>
    </source>
</evidence>
<dbReference type="GO" id="GO:0005975">
    <property type="term" value="P:carbohydrate metabolic process"/>
    <property type="evidence" value="ECO:0007669"/>
    <property type="project" value="InterPro"/>
</dbReference>
<keyword evidence="9" id="KW-0119">Carbohydrate metabolism</keyword>
<dbReference type="FunFam" id="3.40.50.1000:FF:000022">
    <property type="entry name" value="Phosphoglycolate phosphatase"/>
    <property type="match status" value="1"/>
</dbReference>
<dbReference type="Gene3D" id="1.10.150.240">
    <property type="entry name" value="Putative phosphatase, domain 2"/>
    <property type="match status" value="1"/>
</dbReference>
<comment type="pathway">
    <text evidence="3">Organic acid metabolism; glycolate biosynthesis; glycolate from 2-phosphoglycolate: step 1/1.</text>
</comment>
<accession>A0A0F9NBJ2</accession>
<dbReference type="GO" id="GO:0005829">
    <property type="term" value="C:cytosol"/>
    <property type="evidence" value="ECO:0007669"/>
    <property type="project" value="TreeGrafter"/>
</dbReference>
<evidence type="ECO:0000256" key="3">
    <source>
        <dbReference type="ARBA" id="ARBA00004818"/>
    </source>
</evidence>
<organism evidence="10">
    <name type="scientific">marine sediment metagenome</name>
    <dbReference type="NCBI Taxonomy" id="412755"/>
    <lineage>
        <taxon>unclassified sequences</taxon>
        <taxon>metagenomes</taxon>
        <taxon>ecological metagenomes</taxon>
    </lineage>
</organism>